<dbReference type="InterPro" id="IPR038765">
    <property type="entry name" value="Papain-like_cys_pep_sf"/>
</dbReference>
<sequence length="93" mass="10560">MEDVMTNGPVVGIIALYEDFLYYKEGVYVHTAGELQGVQAMKIIGWGNDNGTLYWLTANSWNTDWGQNGYCRFLRGVNHCLIEYEMIGAVMKD</sequence>
<accession>A0A0B1RSB9</accession>
<feature type="domain" description="Peptidase C1A papain C-terminal" evidence="2">
    <location>
        <begin position="1"/>
        <end position="87"/>
    </location>
</feature>
<gene>
    <name evidence="3" type="ORF">OESDEN_24408</name>
</gene>
<dbReference type="EMBL" id="KN612218">
    <property type="protein sequence ID" value="KHJ75973.1"/>
    <property type="molecule type" value="Genomic_DNA"/>
</dbReference>
<dbReference type="Pfam" id="PF00112">
    <property type="entry name" value="Peptidase_C1"/>
    <property type="match status" value="1"/>
</dbReference>
<organism evidence="3 4">
    <name type="scientific">Oesophagostomum dentatum</name>
    <name type="common">Nodular worm</name>
    <dbReference type="NCBI Taxonomy" id="61180"/>
    <lineage>
        <taxon>Eukaryota</taxon>
        <taxon>Metazoa</taxon>
        <taxon>Ecdysozoa</taxon>
        <taxon>Nematoda</taxon>
        <taxon>Chromadorea</taxon>
        <taxon>Rhabditida</taxon>
        <taxon>Rhabditina</taxon>
        <taxon>Rhabditomorpha</taxon>
        <taxon>Strongyloidea</taxon>
        <taxon>Strongylidae</taxon>
        <taxon>Oesophagostomum</taxon>
    </lineage>
</organism>
<dbReference type="SUPFAM" id="SSF54001">
    <property type="entry name" value="Cysteine proteinases"/>
    <property type="match status" value="1"/>
</dbReference>
<dbReference type="GO" id="GO:0008234">
    <property type="term" value="F:cysteine-type peptidase activity"/>
    <property type="evidence" value="ECO:0007669"/>
    <property type="project" value="InterPro"/>
</dbReference>
<keyword evidence="4" id="KW-1185">Reference proteome</keyword>
<evidence type="ECO:0000259" key="2">
    <source>
        <dbReference type="Pfam" id="PF00112"/>
    </source>
</evidence>
<dbReference type="AlphaFoldDB" id="A0A0B1RSB9"/>
<evidence type="ECO:0000313" key="3">
    <source>
        <dbReference type="EMBL" id="KHJ75973.1"/>
    </source>
</evidence>
<dbReference type="InterPro" id="IPR013128">
    <property type="entry name" value="Peptidase_C1A"/>
</dbReference>
<name>A0A0B1RSB9_OESDE</name>
<dbReference type="Proteomes" id="UP000053660">
    <property type="component" value="Unassembled WGS sequence"/>
</dbReference>
<dbReference type="InterPro" id="IPR000668">
    <property type="entry name" value="Peptidase_C1A_C"/>
</dbReference>
<dbReference type="Gene3D" id="3.90.70.10">
    <property type="entry name" value="Cysteine proteinases"/>
    <property type="match status" value="1"/>
</dbReference>
<dbReference type="OrthoDB" id="6286504at2759"/>
<proteinExistence type="inferred from homology"/>
<protein>
    <recommendedName>
        <fullName evidence="2">Peptidase C1A papain C-terminal domain-containing protein</fullName>
    </recommendedName>
</protein>
<evidence type="ECO:0000256" key="1">
    <source>
        <dbReference type="ARBA" id="ARBA00008455"/>
    </source>
</evidence>
<dbReference type="PANTHER" id="PTHR12411">
    <property type="entry name" value="CYSTEINE PROTEASE FAMILY C1-RELATED"/>
    <property type="match status" value="1"/>
</dbReference>
<evidence type="ECO:0000313" key="4">
    <source>
        <dbReference type="Proteomes" id="UP000053660"/>
    </source>
</evidence>
<dbReference type="GO" id="GO:0006508">
    <property type="term" value="P:proteolysis"/>
    <property type="evidence" value="ECO:0007669"/>
    <property type="project" value="InterPro"/>
</dbReference>
<comment type="similarity">
    <text evidence="1">Belongs to the peptidase C1 family.</text>
</comment>
<reference evidence="3 4" key="1">
    <citation type="submission" date="2014-03" db="EMBL/GenBank/DDBJ databases">
        <title>Draft genome of the hookworm Oesophagostomum dentatum.</title>
        <authorList>
            <person name="Mitreva M."/>
        </authorList>
    </citation>
    <scope>NUCLEOTIDE SEQUENCE [LARGE SCALE GENOMIC DNA]</scope>
    <source>
        <strain evidence="3 4">OD-Hann</strain>
    </source>
</reference>